<evidence type="ECO:0000313" key="1">
    <source>
        <dbReference type="EMBL" id="TMS11490.1"/>
    </source>
</evidence>
<name>A0ACD3QWH5_LARCR</name>
<protein>
    <submittedName>
        <fullName evidence="1">Uncharacterized protein</fullName>
    </submittedName>
</protein>
<proteinExistence type="predicted"/>
<accession>A0ACD3QWH5</accession>
<dbReference type="EMBL" id="CM011686">
    <property type="protein sequence ID" value="TMS11490.1"/>
    <property type="molecule type" value="Genomic_DNA"/>
</dbReference>
<gene>
    <name evidence="1" type="ORF">E3U43_018881</name>
</gene>
<dbReference type="Proteomes" id="UP000793456">
    <property type="component" value="Chromosome XIII"/>
</dbReference>
<keyword evidence="2" id="KW-1185">Reference proteome</keyword>
<comment type="caution">
    <text evidence="1">The sequence shown here is derived from an EMBL/GenBank/DDBJ whole genome shotgun (WGS) entry which is preliminary data.</text>
</comment>
<sequence length="384" mass="44660">MEEKFNRLIFIPIAAVLFLMIGYQYVCPADSNTCYFRSDDKGLFQRYSSGFELVYTEQETDEDLPSKITSRFNFTERDLDRHVDFNIRGDDVMVFLHIQKTGGTTFGRHLVKNIQLEQPCDCLPGQRKCTCHRPGKAESWLFSRFSTGWSCGLHADWTELTSCVPVVMNKRDKKSAPKSKRNFYYITMLRDPVSRYLSEWKHVQRGATWKTALHMCDGRPPTQDELPACYSGEDWTGVPLADFMTCPSNLANNRQVRMLADLSLVGCYNMSSINSTRAASVGISEKVRWRIEGLNALDVELYEYAKELFLRRYQYNRQKQHQEERLRRWQERQQRQLLHRTYLAQLWRLGGGGGGGGEEEKEEEVKVLQEVATTEDYSSQVVRW</sequence>
<reference evidence="1" key="1">
    <citation type="submission" date="2018-11" db="EMBL/GenBank/DDBJ databases">
        <title>The sequence and de novo assembly of Larimichthys crocea genome using PacBio and Hi-C technologies.</title>
        <authorList>
            <person name="Xu P."/>
            <person name="Chen B."/>
            <person name="Zhou Z."/>
            <person name="Ke Q."/>
            <person name="Wu Y."/>
            <person name="Bai H."/>
            <person name="Pu F."/>
        </authorList>
    </citation>
    <scope>NUCLEOTIDE SEQUENCE</scope>
    <source>
        <tissue evidence="1">Muscle</tissue>
    </source>
</reference>
<evidence type="ECO:0000313" key="2">
    <source>
        <dbReference type="Proteomes" id="UP000793456"/>
    </source>
</evidence>
<organism evidence="1 2">
    <name type="scientific">Larimichthys crocea</name>
    <name type="common">Large yellow croaker</name>
    <name type="synonym">Pseudosciaena crocea</name>
    <dbReference type="NCBI Taxonomy" id="215358"/>
    <lineage>
        <taxon>Eukaryota</taxon>
        <taxon>Metazoa</taxon>
        <taxon>Chordata</taxon>
        <taxon>Craniata</taxon>
        <taxon>Vertebrata</taxon>
        <taxon>Euteleostomi</taxon>
        <taxon>Actinopterygii</taxon>
        <taxon>Neopterygii</taxon>
        <taxon>Teleostei</taxon>
        <taxon>Neoteleostei</taxon>
        <taxon>Acanthomorphata</taxon>
        <taxon>Eupercaria</taxon>
        <taxon>Sciaenidae</taxon>
        <taxon>Larimichthys</taxon>
    </lineage>
</organism>